<dbReference type="PANTHER" id="PTHR43791">
    <property type="entry name" value="PERMEASE-RELATED"/>
    <property type="match status" value="1"/>
</dbReference>
<name>A0ABR1NKI5_9PEZI</name>
<keyword evidence="3 7" id="KW-0812">Transmembrane</keyword>
<comment type="subcellular location">
    <subcellularLocation>
        <location evidence="1">Membrane</location>
        <topology evidence="1">Multi-pass membrane protein</topology>
    </subcellularLocation>
</comment>
<feature type="domain" description="Major facilitator superfamily (MFS) profile" evidence="8">
    <location>
        <begin position="119"/>
        <end position="533"/>
    </location>
</feature>
<dbReference type="InterPro" id="IPR020846">
    <property type="entry name" value="MFS_dom"/>
</dbReference>
<feature type="transmembrane region" description="Helical" evidence="7">
    <location>
        <begin position="217"/>
        <end position="236"/>
    </location>
</feature>
<comment type="caution">
    <text evidence="9">The sequence shown here is derived from an EMBL/GenBank/DDBJ whole genome shotgun (WGS) entry which is preliminary data.</text>
</comment>
<feature type="transmembrane region" description="Helical" evidence="7">
    <location>
        <begin position="444"/>
        <end position="465"/>
    </location>
</feature>
<protein>
    <submittedName>
        <fullName evidence="9">MFS transporter</fullName>
    </submittedName>
</protein>
<feature type="transmembrane region" description="Helical" evidence="7">
    <location>
        <begin position="507"/>
        <end position="530"/>
    </location>
</feature>
<feature type="transmembrane region" description="Helical" evidence="7">
    <location>
        <begin position="345"/>
        <end position="363"/>
    </location>
</feature>
<evidence type="ECO:0000313" key="9">
    <source>
        <dbReference type="EMBL" id="KAK7614877.1"/>
    </source>
</evidence>
<evidence type="ECO:0000259" key="8">
    <source>
        <dbReference type="PROSITE" id="PS50850"/>
    </source>
</evidence>
<evidence type="ECO:0000256" key="5">
    <source>
        <dbReference type="ARBA" id="ARBA00023136"/>
    </source>
</evidence>
<dbReference type="PROSITE" id="PS50850">
    <property type="entry name" value="MFS"/>
    <property type="match status" value="1"/>
</dbReference>
<dbReference type="InterPro" id="IPR036259">
    <property type="entry name" value="MFS_trans_sf"/>
</dbReference>
<organism evidence="9 10">
    <name type="scientific">Phyllosticta paracitricarpa</name>
    <dbReference type="NCBI Taxonomy" id="2016321"/>
    <lineage>
        <taxon>Eukaryota</taxon>
        <taxon>Fungi</taxon>
        <taxon>Dikarya</taxon>
        <taxon>Ascomycota</taxon>
        <taxon>Pezizomycotina</taxon>
        <taxon>Dothideomycetes</taxon>
        <taxon>Dothideomycetes incertae sedis</taxon>
        <taxon>Botryosphaeriales</taxon>
        <taxon>Phyllostictaceae</taxon>
        <taxon>Phyllosticta</taxon>
    </lineage>
</organism>
<dbReference type="EMBL" id="JBBPBF010000002">
    <property type="protein sequence ID" value="KAK7614877.1"/>
    <property type="molecule type" value="Genomic_DNA"/>
</dbReference>
<feature type="transmembrane region" description="Helical" evidence="7">
    <location>
        <begin position="184"/>
        <end position="205"/>
    </location>
</feature>
<dbReference type="Proteomes" id="UP001367316">
    <property type="component" value="Unassembled WGS sequence"/>
</dbReference>
<keyword evidence="4 7" id="KW-1133">Transmembrane helix</keyword>
<feature type="compositionally biased region" description="Low complexity" evidence="6">
    <location>
        <begin position="23"/>
        <end position="44"/>
    </location>
</feature>
<dbReference type="Pfam" id="PF07690">
    <property type="entry name" value="MFS_1"/>
    <property type="match status" value="1"/>
</dbReference>
<evidence type="ECO:0000256" key="3">
    <source>
        <dbReference type="ARBA" id="ARBA00022692"/>
    </source>
</evidence>
<evidence type="ECO:0000256" key="7">
    <source>
        <dbReference type="SAM" id="Phobius"/>
    </source>
</evidence>
<reference evidence="9 10" key="1">
    <citation type="submission" date="2024-04" db="EMBL/GenBank/DDBJ databases">
        <title>Phyllosticta paracitricarpa is synonymous to the EU quarantine fungus P. citricarpa based on phylogenomic analyses.</title>
        <authorList>
            <consortium name="Lawrence Berkeley National Laboratory"/>
            <person name="Van ingen-buijs V.A."/>
            <person name="Van westerhoven A.C."/>
            <person name="Haridas S."/>
            <person name="Skiadas P."/>
            <person name="Martin F."/>
            <person name="Groenewald J.Z."/>
            <person name="Crous P.W."/>
            <person name="Seidl M.F."/>
        </authorList>
    </citation>
    <scope>NUCLEOTIDE SEQUENCE [LARGE SCALE GENOMIC DNA]</scope>
    <source>
        <strain evidence="9 10">CBS 141358</strain>
    </source>
</reference>
<evidence type="ECO:0000313" key="10">
    <source>
        <dbReference type="Proteomes" id="UP001367316"/>
    </source>
</evidence>
<feature type="transmembrane region" description="Helical" evidence="7">
    <location>
        <begin position="383"/>
        <end position="403"/>
    </location>
</feature>
<evidence type="ECO:0000256" key="6">
    <source>
        <dbReference type="SAM" id="MobiDB-lite"/>
    </source>
</evidence>
<proteinExistence type="predicted"/>
<accession>A0ABR1NKI5</accession>
<keyword evidence="5 7" id="KW-0472">Membrane</keyword>
<keyword evidence="2" id="KW-0813">Transport</keyword>
<feature type="transmembrane region" description="Helical" evidence="7">
    <location>
        <begin position="248"/>
        <end position="267"/>
    </location>
</feature>
<dbReference type="Gene3D" id="1.20.1250.20">
    <property type="entry name" value="MFS general substrate transporter like domains"/>
    <property type="match status" value="2"/>
</dbReference>
<feature type="transmembrane region" description="Helical" evidence="7">
    <location>
        <begin position="477"/>
        <end position="495"/>
    </location>
</feature>
<dbReference type="InterPro" id="IPR011701">
    <property type="entry name" value="MFS"/>
</dbReference>
<gene>
    <name evidence="9" type="ORF">JOL62DRAFT_129875</name>
</gene>
<evidence type="ECO:0000256" key="2">
    <source>
        <dbReference type="ARBA" id="ARBA00022448"/>
    </source>
</evidence>
<feature type="region of interest" description="Disordered" evidence="6">
    <location>
        <begin position="1"/>
        <end position="44"/>
    </location>
</feature>
<dbReference type="PANTHER" id="PTHR43791:SF1">
    <property type="entry name" value="ALLANTOATE PERMEASE"/>
    <property type="match status" value="1"/>
</dbReference>
<feature type="transmembrane region" description="Helical" evidence="7">
    <location>
        <begin position="279"/>
        <end position="300"/>
    </location>
</feature>
<dbReference type="SUPFAM" id="SSF103473">
    <property type="entry name" value="MFS general substrate transporter"/>
    <property type="match status" value="1"/>
</dbReference>
<evidence type="ECO:0000256" key="4">
    <source>
        <dbReference type="ARBA" id="ARBA00022989"/>
    </source>
</evidence>
<feature type="transmembrane region" description="Helical" evidence="7">
    <location>
        <begin position="415"/>
        <end position="432"/>
    </location>
</feature>
<evidence type="ECO:0000256" key="1">
    <source>
        <dbReference type="ARBA" id="ARBA00004141"/>
    </source>
</evidence>
<keyword evidence="10" id="KW-1185">Reference proteome</keyword>
<sequence>MAPNSSIQQQQQQQQPAEMQEKTTTTTATTDDSTHITSVASTTTTTIVTPPCPLLTKETPLDAAFSTSASSNSEDDDGDEALAFLTTHPRRREIFAEARAILDDDAARAALVRKIDWNIAPLLCCVYFLQFLDKNTISYTSVMGMRHDTHMKGQQYNDVGMLFYASYLVFEFPTQYLAQRLNRVSLYMGINIMLWGIVLGCHAAATSFGALAVLRTLLGVFEACIPPLLVLIVAMWYRKEEQGRRISWFYVCNSVTKIFGGLVAYGISYVQGAMATWRIFFLAIGLATVATGWAVCVRLPDSPVQARRFRDAEKVAVLLRIRDNQSGTQNKHLKRDQVVEAFTDVRVWLMCLSMMLTAIPNGGIANFNNILLTTFGYTNREALAFDAPIGFISGIFILTLGYLSDRYNNRSTISILCLLPTIAGGFLMFYLVDPSTGHPRSKPLLLLASLLSGSYNASFMVLLAWSASNVAGHSKKVTVNALALVCLSLGSILGTQTFRADQKPVYAAGKLSIVVCLMVDCVVLGVLQWCNGRLNRRNERVRRELGFREGGEEWRREVERVAWGDVSDGKNVFFRYTR</sequence>